<evidence type="ECO:0000256" key="1">
    <source>
        <dbReference type="ARBA" id="ARBA00005446"/>
    </source>
</evidence>
<protein>
    <recommendedName>
        <fullName evidence="6">DNA 3'-5' helicase</fullName>
        <ecNumber evidence="6">5.6.2.4</ecNumber>
    </recommendedName>
    <alternativeName>
        <fullName evidence="7">DNA 3'-5' helicase BLM</fullName>
    </alternativeName>
</protein>
<keyword evidence="4" id="KW-0539">Nucleus</keyword>
<dbReference type="PROSITE" id="PS51194">
    <property type="entry name" value="HELICASE_CTER"/>
    <property type="match status" value="1"/>
</dbReference>
<dbReference type="EC" id="5.6.2.4" evidence="6"/>
<dbReference type="SMART" id="SM00490">
    <property type="entry name" value="HELICc"/>
    <property type="match status" value="1"/>
</dbReference>
<keyword evidence="2" id="KW-0238">DNA-binding</keyword>
<dbReference type="GO" id="GO:0005694">
    <property type="term" value="C:chromosome"/>
    <property type="evidence" value="ECO:0007669"/>
    <property type="project" value="TreeGrafter"/>
</dbReference>
<reference evidence="10" key="1">
    <citation type="submission" date="2025-08" db="UniProtKB">
        <authorList>
            <consortium name="RefSeq"/>
        </authorList>
    </citation>
    <scope>IDENTIFICATION</scope>
    <source>
        <tissue evidence="10">Tentacle</tissue>
    </source>
</reference>
<comment type="catalytic activity">
    <reaction evidence="5">
        <text>Couples ATP hydrolysis with the unwinding of duplex DNA by translocating in the 3'-5' direction.</text>
        <dbReference type="EC" id="5.6.2.4"/>
    </reaction>
</comment>
<dbReference type="AlphaFoldDB" id="A0A6P8IV77"/>
<evidence type="ECO:0000256" key="7">
    <source>
        <dbReference type="ARBA" id="ARBA00044542"/>
    </source>
</evidence>
<dbReference type="Gene3D" id="3.40.50.300">
    <property type="entry name" value="P-loop containing nucleotide triphosphate hydrolases"/>
    <property type="match status" value="1"/>
</dbReference>
<accession>A0A6P8IV77</accession>
<proteinExistence type="inferred from homology"/>
<dbReference type="OrthoDB" id="5959447at2759"/>
<evidence type="ECO:0000256" key="2">
    <source>
        <dbReference type="ARBA" id="ARBA00023125"/>
    </source>
</evidence>
<evidence type="ECO:0000256" key="3">
    <source>
        <dbReference type="ARBA" id="ARBA00023235"/>
    </source>
</evidence>
<dbReference type="GO" id="GO:0000724">
    <property type="term" value="P:double-strand break repair via homologous recombination"/>
    <property type="evidence" value="ECO:0007669"/>
    <property type="project" value="TreeGrafter"/>
</dbReference>
<dbReference type="Pfam" id="PF00271">
    <property type="entry name" value="Helicase_C"/>
    <property type="match status" value="1"/>
</dbReference>
<name>A0A6P8IV77_ACTTE</name>
<dbReference type="GeneID" id="116305424"/>
<evidence type="ECO:0000256" key="6">
    <source>
        <dbReference type="ARBA" id="ARBA00034808"/>
    </source>
</evidence>
<comment type="similarity">
    <text evidence="1">Belongs to the helicase family. RecQ subfamily.</text>
</comment>
<evidence type="ECO:0000256" key="5">
    <source>
        <dbReference type="ARBA" id="ARBA00034617"/>
    </source>
</evidence>
<dbReference type="InterPro" id="IPR027417">
    <property type="entry name" value="P-loop_NTPase"/>
</dbReference>
<evidence type="ECO:0000313" key="10">
    <source>
        <dbReference type="RefSeq" id="XP_031571181.1"/>
    </source>
</evidence>
<dbReference type="KEGG" id="aten:116305424"/>
<dbReference type="InParanoid" id="A0A6P8IV77"/>
<gene>
    <name evidence="10" type="primary">LOC116305424</name>
</gene>
<keyword evidence="9" id="KW-1185">Reference proteome</keyword>
<evidence type="ECO:0000313" key="9">
    <source>
        <dbReference type="Proteomes" id="UP000515163"/>
    </source>
</evidence>
<keyword evidence="3" id="KW-0413">Isomerase</keyword>
<dbReference type="Proteomes" id="UP000515163">
    <property type="component" value="Unplaced"/>
</dbReference>
<dbReference type="PANTHER" id="PTHR13710">
    <property type="entry name" value="DNA HELICASE RECQ FAMILY MEMBER"/>
    <property type="match status" value="1"/>
</dbReference>
<dbReference type="PANTHER" id="PTHR13710:SF153">
    <property type="entry name" value="RECQ-LIKE DNA HELICASE BLM"/>
    <property type="match status" value="1"/>
</dbReference>
<organism evidence="9 10">
    <name type="scientific">Actinia tenebrosa</name>
    <name type="common">Australian red waratah sea anemone</name>
    <dbReference type="NCBI Taxonomy" id="6105"/>
    <lineage>
        <taxon>Eukaryota</taxon>
        <taxon>Metazoa</taxon>
        <taxon>Cnidaria</taxon>
        <taxon>Anthozoa</taxon>
        <taxon>Hexacorallia</taxon>
        <taxon>Actiniaria</taxon>
        <taxon>Actiniidae</taxon>
        <taxon>Actinia</taxon>
    </lineage>
</organism>
<dbReference type="GO" id="GO:0043138">
    <property type="term" value="F:3'-5' DNA helicase activity"/>
    <property type="evidence" value="ECO:0007669"/>
    <property type="project" value="UniProtKB-EC"/>
</dbReference>
<dbReference type="SUPFAM" id="SSF52540">
    <property type="entry name" value="P-loop containing nucleoside triphosphate hydrolases"/>
    <property type="match status" value="1"/>
</dbReference>
<evidence type="ECO:0000256" key="4">
    <source>
        <dbReference type="ARBA" id="ARBA00023242"/>
    </source>
</evidence>
<sequence length="333" mass="38376">MERTIVYCKSIKDCGRLFKLFKSELGSDSYFPQGCQKESQNMLFGMFHHNTLDKHKDRILNSFHNEDGVCRLVFVTNALGMGINFPNVRTVINYGPPREVEELVQEVGRAGRDGQPALAVLLYHGRHLRKCEDTIIEYCSNSDDCLRKHLASQFEQIQELIFECGTHDCCLNCHQKCYCEEKCQIPIPCFDDITSNVEKKMRIRKVSKEDKTLLRELLMEHKDSQQSGLVTYLHPECTAGFSNSLVKAVIKQCNKIFTLEGIVSNLPVFKRSHAVDLLNMLNDVFEDIDLKQLEIAVETAPECLERDYDLTYNQCYEYESSSNSSEEEEECYE</sequence>
<dbReference type="RefSeq" id="XP_031571181.1">
    <property type="nucleotide sequence ID" value="XM_031715321.1"/>
</dbReference>
<dbReference type="GO" id="GO:0005634">
    <property type="term" value="C:nucleus"/>
    <property type="evidence" value="ECO:0007669"/>
    <property type="project" value="TreeGrafter"/>
</dbReference>
<feature type="domain" description="Helicase C-terminal" evidence="8">
    <location>
        <begin position="1"/>
        <end position="161"/>
    </location>
</feature>
<dbReference type="GO" id="GO:0009378">
    <property type="term" value="F:four-way junction helicase activity"/>
    <property type="evidence" value="ECO:0007669"/>
    <property type="project" value="TreeGrafter"/>
</dbReference>
<evidence type="ECO:0000259" key="8">
    <source>
        <dbReference type="PROSITE" id="PS51194"/>
    </source>
</evidence>
<dbReference type="GO" id="GO:0005737">
    <property type="term" value="C:cytoplasm"/>
    <property type="evidence" value="ECO:0007669"/>
    <property type="project" value="TreeGrafter"/>
</dbReference>
<dbReference type="InterPro" id="IPR001650">
    <property type="entry name" value="Helicase_C-like"/>
</dbReference>
<dbReference type="GO" id="GO:0003677">
    <property type="term" value="F:DNA binding"/>
    <property type="evidence" value="ECO:0007669"/>
    <property type="project" value="UniProtKB-KW"/>
</dbReference>